<evidence type="ECO:0000313" key="2">
    <source>
        <dbReference type="Proteomes" id="UP001348369"/>
    </source>
</evidence>
<reference evidence="1" key="1">
    <citation type="submission" date="2022-10" db="EMBL/GenBank/DDBJ databases">
        <title>The complete genomes of actinobacterial strains from the NBC collection.</title>
        <authorList>
            <person name="Joergensen T.S."/>
            <person name="Alvarez Arevalo M."/>
            <person name="Sterndorff E.B."/>
            <person name="Faurdal D."/>
            <person name="Vuksanovic O."/>
            <person name="Mourched A.-S."/>
            <person name="Charusanti P."/>
            <person name="Shaw S."/>
            <person name="Blin K."/>
            <person name="Weber T."/>
        </authorList>
    </citation>
    <scope>NUCLEOTIDE SEQUENCE</scope>
    <source>
        <strain evidence="1">NBC 01771</strain>
    </source>
</reference>
<keyword evidence="2" id="KW-1185">Reference proteome</keyword>
<name>A0ACD4ZJB7_9ACTN</name>
<proteinExistence type="predicted"/>
<accession>A0ACD4ZJB7</accession>
<gene>
    <name evidence="1" type="ORF">OG835_15280</name>
</gene>
<dbReference type="Proteomes" id="UP001348369">
    <property type="component" value="Chromosome"/>
</dbReference>
<protein>
    <submittedName>
        <fullName evidence="1">Uncharacterized protein</fullName>
    </submittedName>
</protein>
<evidence type="ECO:0000313" key="1">
    <source>
        <dbReference type="EMBL" id="WSB98250.1"/>
    </source>
</evidence>
<sequence>MRRAIAVRGTVLSVGALLVLAPVGLTPRGCGDLSGGRLCIEGPVGGAGPFTVRYAQYKGHPDVAVRLGYQRKDDRITAFPGWLGTQQTWHGRAELTSRLDTAPGECIRGVMEHRDRTYVTEWHCS</sequence>
<dbReference type="EMBL" id="CP109109">
    <property type="protein sequence ID" value="WSB98250.1"/>
    <property type="molecule type" value="Genomic_DNA"/>
</dbReference>
<organism evidence="1 2">
    <name type="scientific">Streptomyces scopuliridis</name>
    <dbReference type="NCBI Taxonomy" id="452529"/>
    <lineage>
        <taxon>Bacteria</taxon>
        <taxon>Bacillati</taxon>
        <taxon>Actinomycetota</taxon>
        <taxon>Actinomycetes</taxon>
        <taxon>Kitasatosporales</taxon>
        <taxon>Streptomycetaceae</taxon>
        <taxon>Streptomyces</taxon>
    </lineage>
</organism>